<dbReference type="FunFam" id="3.40.309.10:FF:000009">
    <property type="entry name" value="Aldehyde dehydrogenase A"/>
    <property type="match status" value="1"/>
</dbReference>
<dbReference type="InterPro" id="IPR047110">
    <property type="entry name" value="GABD/Sad-like"/>
</dbReference>
<proteinExistence type="inferred from homology"/>
<sequence>MSNQPPYQVTNPATGEVLATFPYAGDAEIEQALASAVDAQNAWAARSVEERAGVLTAVADAFDAKADELAKLVTTEMGKKLSSAAGEARFAAAIFRYYATEGPALLADQPLSAPGSDVAVVQRRPIGVVLGVMPWNYPYYQVARFAAPNLLVGNTVLIKHAENCPWSSAAIADLLSEAGVPAGAFANVYATFDQIGSLIADFRIQGVSVTGSERAGAAVAAQAGRHLTRVVLELGGSDPYVVLDAEDPAAAARDAWRIRMSNMGQACNSNKRMIVSRDIHDQFLASLIEQATSLKPGDPTDLGADEFAPVVSRAAALTLRDQITDAVEKGATLHVGGTLAEGPGAYIAPAVISGVTEQMRIYHEEVFGPVAVVYPVDSDEEAVRLANDIRYGLGGSVFSTDEKRAAEVAQRLECGMAHVNTFSAETPEMPFGGTKASGFGRELGALGIDEFTNKRLYYVAR</sequence>
<dbReference type="PANTHER" id="PTHR43217:SF2">
    <property type="entry name" value="SUCCINATE-SEMIALDEHYDE DEHYDROGENASE [NADP(+)]"/>
    <property type="match status" value="1"/>
</dbReference>
<keyword evidence="2" id="KW-0521">NADP</keyword>
<dbReference type="Gene3D" id="3.40.309.10">
    <property type="entry name" value="Aldehyde Dehydrogenase, Chain A, domain 2"/>
    <property type="match status" value="1"/>
</dbReference>
<dbReference type="Proteomes" id="UP000466931">
    <property type="component" value="Chromosome"/>
</dbReference>
<dbReference type="PANTHER" id="PTHR43217">
    <property type="entry name" value="SUCCINATE SEMIALDEHYDE DEHYDROGENASE [NAD(P)+] SAD"/>
    <property type="match status" value="1"/>
</dbReference>
<evidence type="ECO:0000313" key="4">
    <source>
        <dbReference type="EMBL" id="BBZ36761.1"/>
    </source>
</evidence>
<dbReference type="InterPro" id="IPR016162">
    <property type="entry name" value="Ald_DH_N"/>
</dbReference>
<dbReference type="RefSeq" id="WP_234813012.1">
    <property type="nucleotide sequence ID" value="NZ_AP022612.1"/>
</dbReference>
<accession>A0A7I7Y7B4</accession>
<dbReference type="InterPro" id="IPR016163">
    <property type="entry name" value="Ald_DH_C"/>
</dbReference>
<organism evidence="4 5">
    <name type="scientific">Mycolicibacterium confluentis</name>
    <dbReference type="NCBI Taxonomy" id="28047"/>
    <lineage>
        <taxon>Bacteria</taxon>
        <taxon>Bacillati</taxon>
        <taxon>Actinomycetota</taxon>
        <taxon>Actinomycetes</taxon>
        <taxon>Mycobacteriales</taxon>
        <taxon>Mycobacteriaceae</taxon>
        <taxon>Mycolicibacterium</taxon>
    </lineage>
</organism>
<protein>
    <submittedName>
        <fullName evidence="4">Succinate-semialdehyde dehydrogenase</fullName>
    </submittedName>
</protein>
<evidence type="ECO:0000256" key="2">
    <source>
        <dbReference type="ARBA" id="ARBA00022857"/>
    </source>
</evidence>
<keyword evidence="5" id="KW-1185">Reference proteome</keyword>
<keyword evidence="3" id="KW-0560">Oxidoreductase</keyword>
<evidence type="ECO:0000256" key="1">
    <source>
        <dbReference type="ARBA" id="ARBA00009986"/>
    </source>
</evidence>
<dbReference type="InterPro" id="IPR015590">
    <property type="entry name" value="Aldehyde_DH_dom"/>
</dbReference>
<dbReference type="Pfam" id="PF00171">
    <property type="entry name" value="Aldedh"/>
    <property type="match status" value="1"/>
</dbReference>
<gene>
    <name evidence="4" type="ORF">MCNF_53660</name>
</gene>
<dbReference type="AlphaFoldDB" id="A0A7I7Y7B4"/>
<dbReference type="FunFam" id="3.40.605.10:FF:000012">
    <property type="entry name" value="NAD-dependent succinate-semialdehyde dehydrogenase"/>
    <property type="match status" value="1"/>
</dbReference>
<dbReference type="InterPro" id="IPR016161">
    <property type="entry name" value="Ald_DH/histidinol_DH"/>
</dbReference>
<dbReference type="Gene3D" id="3.40.605.10">
    <property type="entry name" value="Aldehyde Dehydrogenase, Chain A, domain 1"/>
    <property type="match status" value="1"/>
</dbReference>
<evidence type="ECO:0000256" key="3">
    <source>
        <dbReference type="ARBA" id="ARBA00023002"/>
    </source>
</evidence>
<dbReference type="EMBL" id="AP022612">
    <property type="protein sequence ID" value="BBZ36761.1"/>
    <property type="molecule type" value="Genomic_DNA"/>
</dbReference>
<dbReference type="SUPFAM" id="SSF53720">
    <property type="entry name" value="ALDH-like"/>
    <property type="match status" value="1"/>
</dbReference>
<reference evidence="4" key="2">
    <citation type="submission" date="2020-02" db="EMBL/GenBank/DDBJ databases">
        <authorList>
            <person name="Matsumoto Y."/>
            <person name="Motooka D."/>
            <person name="Nakamura S."/>
        </authorList>
    </citation>
    <scope>NUCLEOTIDE SEQUENCE</scope>
    <source>
        <strain evidence="4">JCM 13671</strain>
    </source>
</reference>
<comment type="similarity">
    <text evidence="1">Belongs to the aldehyde dehydrogenase family.</text>
</comment>
<reference evidence="4" key="1">
    <citation type="journal article" date="2019" name="Emerg. Microbes Infect.">
        <title>Comprehensive subspecies identification of 175 nontuberculous mycobacteria species based on 7547 genomic profiles.</title>
        <authorList>
            <person name="Matsumoto Y."/>
            <person name="Kinjo T."/>
            <person name="Motooka D."/>
            <person name="Nabeya D."/>
            <person name="Jung N."/>
            <person name="Uechi K."/>
            <person name="Horii T."/>
            <person name="Iida T."/>
            <person name="Fujita J."/>
            <person name="Nakamura S."/>
        </authorList>
    </citation>
    <scope>NUCLEOTIDE SEQUENCE [LARGE SCALE GENOMIC DNA]</scope>
    <source>
        <strain evidence="4">JCM 13671</strain>
    </source>
</reference>
<evidence type="ECO:0000313" key="5">
    <source>
        <dbReference type="Proteomes" id="UP000466931"/>
    </source>
</evidence>
<name>A0A7I7Y7B4_9MYCO</name>
<dbReference type="GO" id="GO:0004777">
    <property type="term" value="F:succinate-semialdehyde dehydrogenase (NAD+) activity"/>
    <property type="evidence" value="ECO:0007669"/>
    <property type="project" value="TreeGrafter"/>
</dbReference>